<dbReference type="InterPro" id="IPR002645">
    <property type="entry name" value="STAS_dom"/>
</dbReference>
<evidence type="ECO:0000313" key="4">
    <source>
        <dbReference type="Proteomes" id="UP000451565"/>
    </source>
</evidence>
<dbReference type="InterPro" id="IPR036513">
    <property type="entry name" value="STAS_dom_sf"/>
</dbReference>
<dbReference type="RefSeq" id="WP_153233904.1">
    <property type="nucleotide sequence ID" value="NZ_WINI01000003.1"/>
</dbReference>
<proteinExistence type="predicted"/>
<organism evidence="3 4">
    <name type="scientific">Glaciimonas soli</name>
    <dbReference type="NCBI Taxonomy" id="2590999"/>
    <lineage>
        <taxon>Bacteria</taxon>
        <taxon>Pseudomonadati</taxon>
        <taxon>Pseudomonadota</taxon>
        <taxon>Betaproteobacteria</taxon>
        <taxon>Burkholderiales</taxon>
        <taxon>Oxalobacteraceae</taxon>
        <taxon>Glaciimonas</taxon>
    </lineage>
</organism>
<comment type="caution">
    <text evidence="3">The sequence shown here is derived from an EMBL/GenBank/DDBJ whole genome shotgun (WGS) entry which is preliminary data.</text>
</comment>
<dbReference type="OrthoDB" id="5298269at2"/>
<feature type="region of interest" description="Disordered" evidence="1">
    <location>
        <begin position="9"/>
        <end position="58"/>
    </location>
</feature>
<dbReference type="Pfam" id="PF13466">
    <property type="entry name" value="STAS_2"/>
    <property type="match status" value="1"/>
</dbReference>
<evidence type="ECO:0000256" key="1">
    <source>
        <dbReference type="SAM" id="MobiDB-lite"/>
    </source>
</evidence>
<name>A0A843YSF6_9BURK</name>
<dbReference type="EMBL" id="WINI01000003">
    <property type="protein sequence ID" value="MQR00291.1"/>
    <property type="molecule type" value="Genomic_DNA"/>
</dbReference>
<evidence type="ECO:0000259" key="2">
    <source>
        <dbReference type="PROSITE" id="PS50801"/>
    </source>
</evidence>
<dbReference type="InterPro" id="IPR058548">
    <property type="entry name" value="MlaB-like_STAS"/>
</dbReference>
<dbReference type="AlphaFoldDB" id="A0A843YSF6"/>
<reference evidence="3 4" key="1">
    <citation type="submission" date="2019-10" db="EMBL/GenBank/DDBJ databases">
        <title>Glaciimonas soli sp. nov., a psychrophilic bacterium isolated from the forest soil of a high elevation mountain in Taiwan.</title>
        <authorList>
            <person name="Wang L.-T."/>
            <person name="Shieh W.Y."/>
        </authorList>
    </citation>
    <scope>NUCLEOTIDE SEQUENCE [LARGE SCALE GENOMIC DNA]</scope>
    <source>
        <strain evidence="3 4">GS1</strain>
    </source>
</reference>
<gene>
    <name evidence="3" type="ORF">GEV47_06315</name>
</gene>
<dbReference type="PROSITE" id="PS50801">
    <property type="entry name" value="STAS"/>
    <property type="match status" value="1"/>
</dbReference>
<dbReference type="SUPFAM" id="SSF52091">
    <property type="entry name" value="SpoIIaa-like"/>
    <property type="match status" value="2"/>
</dbReference>
<evidence type="ECO:0000313" key="3">
    <source>
        <dbReference type="EMBL" id="MQR00291.1"/>
    </source>
</evidence>
<keyword evidence="4" id="KW-1185">Reference proteome</keyword>
<accession>A0A843YSF6</accession>
<sequence>MGIFSLFGKNNRLSSDAPATTPNTTRDDTVRAETLSRPVQQRNTRDHNDAGNTTIQTATASTSMKIDAIESEMSSEFMYLSAANSSVLGNSTKIGNTNDINLEATHVTIPMQYASKKSKAESSDLNTQGNPIEVTVSETLAVIEEAAVLFANQQTEIAEHLLCQAVEDDDLGNSAHTVWSMLLDIYQISGKQQEFEDLSVAYANKFASSPPAWNDQLSIVSTSQKKGDAGSTPAVSFSGKLDASITKQLERVQKLSLTNTVLKLEFTRIQSVDSIGCGLLLRTLQRLQKLGLELVLVGAADLAKKIQAILQVGRRDETATPWLLLLELHAMLNQELAFEDTSIDYSITFEVSPPPFVPPVTKITAEQNTDSKNENTVSGGYMALPVVIEGHPGELLTQIQTYANLQQPAIIDCSRLARVDFSAAGQLLNGLLLLSSEGKHIEFHHVNHLVIALFKVMGMQDIVRIYPRKS</sequence>
<feature type="domain" description="STAS" evidence="2">
    <location>
        <begin position="235"/>
        <end position="311"/>
    </location>
</feature>
<dbReference type="Gene3D" id="3.30.750.24">
    <property type="entry name" value="STAS domain"/>
    <property type="match status" value="2"/>
</dbReference>
<feature type="compositionally biased region" description="Polar residues" evidence="1">
    <location>
        <begin position="11"/>
        <end position="24"/>
    </location>
</feature>
<protein>
    <recommendedName>
        <fullName evidence="2">STAS domain-containing protein</fullName>
    </recommendedName>
</protein>
<dbReference type="Pfam" id="PF01740">
    <property type="entry name" value="STAS"/>
    <property type="match status" value="1"/>
</dbReference>
<dbReference type="Proteomes" id="UP000451565">
    <property type="component" value="Unassembled WGS sequence"/>
</dbReference>